<gene>
    <name evidence="2" type="ORF">IQ13_4286</name>
</gene>
<sequence length="142" mass="15045">MKKITILMTVMLIATFTTFAQHSGGNHKHGSPHGGTVKSAGDFHIEVSVKDGMVMAYLLDGKEKTIKNTGVTGTAVIQMADGKTSTISLSPSGNEGFMYTLDKTKKYNKAIVTFTSAGKTASASFDLTTKAKPAADGHNHQH</sequence>
<evidence type="ECO:0000313" key="2">
    <source>
        <dbReference type="EMBL" id="TWI77687.1"/>
    </source>
</evidence>
<keyword evidence="1" id="KW-0732">Signal</keyword>
<evidence type="ECO:0000256" key="1">
    <source>
        <dbReference type="SAM" id="SignalP"/>
    </source>
</evidence>
<organism evidence="2 3">
    <name type="scientific">Lacibacter cauensis</name>
    <dbReference type="NCBI Taxonomy" id="510947"/>
    <lineage>
        <taxon>Bacteria</taxon>
        <taxon>Pseudomonadati</taxon>
        <taxon>Bacteroidota</taxon>
        <taxon>Chitinophagia</taxon>
        <taxon>Chitinophagales</taxon>
        <taxon>Chitinophagaceae</taxon>
        <taxon>Lacibacter</taxon>
    </lineage>
</organism>
<feature type="chain" id="PRO_5022242878" evidence="1">
    <location>
        <begin position="21"/>
        <end position="142"/>
    </location>
</feature>
<dbReference type="EMBL" id="VLLE01000009">
    <property type="protein sequence ID" value="TWI77687.1"/>
    <property type="molecule type" value="Genomic_DNA"/>
</dbReference>
<dbReference type="RefSeq" id="WP_144888736.1">
    <property type="nucleotide sequence ID" value="NZ_VLLE01000009.1"/>
</dbReference>
<protein>
    <submittedName>
        <fullName evidence="2">Uncharacterized protein</fullName>
    </submittedName>
</protein>
<comment type="caution">
    <text evidence="2">The sequence shown here is derived from an EMBL/GenBank/DDBJ whole genome shotgun (WGS) entry which is preliminary data.</text>
</comment>
<proteinExistence type="predicted"/>
<dbReference type="AlphaFoldDB" id="A0A562S8C1"/>
<name>A0A562S8C1_9BACT</name>
<dbReference type="OrthoDB" id="9799434at2"/>
<keyword evidence="3" id="KW-1185">Reference proteome</keyword>
<accession>A0A562S8C1</accession>
<reference evidence="2 3" key="1">
    <citation type="journal article" date="2015" name="Stand. Genomic Sci.">
        <title>Genomic Encyclopedia of Bacterial and Archaeal Type Strains, Phase III: the genomes of soil and plant-associated and newly described type strains.</title>
        <authorList>
            <person name="Whitman W.B."/>
            <person name="Woyke T."/>
            <person name="Klenk H.P."/>
            <person name="Zhou Y."/>
            <person name="Lilburn T.G."/>
            <person name="Beck B.J."/>
            <person name="De Vos P."/>
            <person name="Vandamme P."/>
            <person name="Eisen J.A."/>
            <person name="Garrity G."/>
            <person name="Hugenholtz P."/>
            <person name="Kyrpides N.C."/>
        </authorList>
    </citation>
    <scope>NUCLEOTIDE SEQUENCE [LARGE SCALE GENOMIC DNA]</scope>
    <source>
        <strain evidence="2 3">CGMCC 1.7271</strain>
    </source>
</reference>
<feature type="signal peptide" evidence="1">
    <location>
        <begin position="1"/>
        <end position="20"/>
    </location>
</feature>
<evidence type="ECO:0000313" key="3">
    <source>
        <dbReference type="Proteomes" id="UP000316167"/>
    </source>
</evidence>
<dbReference type="Proteomes" id="UP000316167">
    <property type="component" value="Unassembled WGS sequence"/>
</dbReference>